<dbReference type="PRINTS" id="PR01874">
    <property type="entry name" value="DNAREPAIRADA"/>
</dbReference>
<evidence type="ECO:0000256" key="8">
    <source>
        <dbReference type="SAM" id="MobiDB-lite"/>
    </source>
</evidence>
<keyword evidence="4" id="KW-0067">ATP-binding</keyword>
<dbReference type="SUPFAM" id="SSF52540">
    <property type="entry name" value="P-loop containing nucleoside triphosphate hydrolases"/>
    <property type="match status" value="1"/>
</dbReference>
<dbReference type="InterPro" id="IPR020588">
    <property type="entry name" value="RecA_ATP-bd"/>
</dbReference>
<dbReference type="PANTHER" id="PTHR46239">
    <property type="entry name" value="DNA REPAIR PROTEIN RAD51 HOMOLOG 3 RAD51C"/>
    <property type="match status" value="1"/>
</dbReference>
<dbReference type="SMART" id="SM00382">
    <property type="entry name" value="AAA"/>
    <property type="match status" value="1"/>
</dbReference>
<dbReference type="OrthoDB" id="5957327at2759"/>
<dbReference type="GO" id="GO:0005657">
    <property type="term" value="C:replication fork"/>
    <property type="evidence" value="ECO:0007669"/>
    <property type="project" value="TreeGrafter"/>
</dbReference>
<dbReference type="Pfam" id="PF08423">
    <property type="entry name" value="Rad51"/>
    <property type="match status" value="1"/>
</dbReference>
<dbReference type="KEGG" id="hazt:108669423"/>
<dbReference type="GeneID" id="108669423"/>
<dbReference type="OMA" id="WGHICSV"/>
<comment type="subcellular location">
    <subcellularLocation>
        <location evidence="1">Nucleus</location>
    </subcellularLocation>
</comment>
<dbReference type="GO" id="GO:0000400">
    <property type="term" value="F:four-way junction DNA binding"/>
    <property type="evidence" value="ECO:0007669"/>
    <property type="project" value="TreeGrafter"/>
</dbReference>
<dbReference type="GO" id="GO:0008821">
    <property type="term" value="F:crossover junction DNA endonuclease activity"/>
    <property type="evidence" value="ECO:0007669"/>
    <property type="project" value="TreeGrafter"/>
</dbReference>
<dbReference type="GO" id="GO:0007131">
    <property type="term" value="P:reciprocal meiotic recombination"/>
    <property type="evidence" value="ECO:0007669"/>
    <property type="project" value="TreeGrafter"/>
</dbReference>
<dbReference type="GO" id="GO:0033063">
    <property type="term" value="C:Rad51B-Rad51C-Rad51D-XRCC2 complex"/>
    <property type="evidence" value="ECO:0007669"/>
    <property type="project" value="TreeGrafter"/>
</dbReference>
<feature type="domain" description="RecA family profile 1" evidence="9">
    <location>
        <begin position="79"/>
        <end position="271"/>
    </location>
</feature>
<dbReference type="PROSITE" id="PS50162">
    <property type="entry name" value="RECA_2"/>
    <property type="match status" value="1"/>
</dbReference>
<keyword evidence="3" id="KW-0227">DNA damage</keyword>
<dbReference type="GO" id="GO:0140664">
    <property type="term" value="F:ATP-dependent DNA damage sensor activity"/>
    <property type="evidence" value="ECO:0007669"/>
    <property type="project" value="InterPro"/>
</dbReference>
<evidence type="ECO:0000256" key="2">
    <source>
        <dbReference type="ARBA" id="ARBA00022741"/>
    </source>
</evidence>
<keyword evidence="6" id="KW-0539">Nucleus</keyword>
<keyword evidence="10" id="KW-1185">Reference proteome</keyword>
<evidence type="ECO:0000256" key="7">
    <source>
        <dbReference type="ARBA" id="ARBA00040674"/>
    </source>
</evidence>
<dbReference type="InterPro" id="IPR052093">
    <property type="entry name" value="HR_Repair_Mediator"/>
</dbReference>
<evidence type="ECO:0000256" key="5">
    <source>
        <dbReference type="ARBA" id="ARBA00023204"/>
    </source>
</evidence>
<feature type="compositionally biased region" description="Polar residues" evidence="8">
    <location>
        <begin position="333"/>
        <end position="343"/>
    </location>
</feature>
<dbReference type="GO" id="GO:0005524">
    <property type="term" value="F:ATP binding"/>
    <property type="evidence" value="ECO:0007669"/>
    <property type="project" value="UniProtKB-KW"/>
</dbReference>
<feature type="region of interest" description="Disordered" evidence="8">
    <location>
        <begin position="289"/>
        <end position="343"/>
    </location>
</feature>
<evidence type="ECO:0000256" key="6">
    <source>
        <dbReference type="ARBA" id="ARBA00023242"/>
    </source>
</evidence>
<reference evidence="11" key="1">
    <citation type="submission" date="2025-08" db="UniProtKB">
        <authorList>
            <consortium name="RefSeq"/>
        </authorList>
    </citation>
    <scope>IDENTIFICATION</scope>
    <source>
        <tissue evidence="11">Whole organism</tissue>
    </source>
</reference>
<evidence type="ECO:0000259" key="9">
    <source>
        <dbReference type="PROSITE" id="PS50162"/>
    </source>
</evidence>
<evidence type="ECO:0000313" key="11">
    <source>
        <dbReference type="RefSeq" id="XP_018012242.1"/>
    </source>
</evidence>
<dbReference type="GO" id="GO:0000707">
    <property type="term" value="P:meiotic DNA recombinase assembly"/>
    <property type="evidence" value="ECO:0007669"/>
    <property type="project" value="TreeGrafter"/>
</dbReference>
<sequence>MKEKERTLISLGLPTSVTARLHMCNLIKVHDLLDFSPTHLSEVTGLNLMDCCEALRLCSSVSSENAGQTVLDMIEEGGSLSHIITLCPSLDEVLGGGVLLGALTEVVGTPGAGKTQLCLQLSVSVQLPKWCHGMEGEAVFIDAEGSFIASRLLEIADSAVSHCDQLRSSDAYQNQDKEENGSSFTSESILKNVHYFRCLSQLSVASCVKLLPEFISKHPRVRIVIIDSIAFHLRHDTHDNRIRTSQLCSITQDLIQLATNHRVAVVVTNQMTTRIAHIDSKLMKNSECLNDRVSDDEKRRRTATPHEEEMTEGRDLNSSPNKENLKRKLSGARSDTISVSESVTTRRETNATLTPALGESWGHCATIRLLLRWQHGRRNATLLKSPHKATASCSYAVTAAGIRGLLET</sequence>
<dbReference type="AlphaFoldDB" id="A0A8B7NF43"/>
<organism evidence="10 11">
    <name type="scientific">Hyalella azteca</name>
    <name type="common">Amphipod</name>
    <dbReference type="NCBI Taxonomy" id="294128"/>
    <lineage>
        <taxon>Eukaryota</taxon>
        <taxon>Metazoa</taxon>
        <taxon>Ecdysozoa</taxon>
        <taxon>Arthropoda</taxon>
        <taxon>Crustacea</taxon>
        <taxon>Multicrustacea</taxon>
        <taxon>Malacostraca</taxon>
        <taxon>Eumalacostraca</taxon>
        <taxon>Peracarida</taxon>
        <taxon>Amphipoda</taxon>
        <taxon>Senticaudata</taxon>
        <taxon>Talitrida</taxon>
        <taxon>Talitroidea</taxon>
        <taxon>Hyalellidae</taxon>
        <taxon>Hyalella</taxon>
    </lineage>
</organism>
<protein>
    <recommendedName>
        <fullName evidence="7">DNA repair protein RAD51 homolog 3</fullName>
    </recommendedName>
</protein>
<evidence type="ECO:0000256" key="1">
    <source>
        <dbReference type="ARBA" id="ARBA00004123"/>
    </source>
</evidence>
<dbReference type="Proteomes" id="UP000694843">
    <property type="component" value="Unplaced"/>
</dbReference>
<dbReference type="CDD" id="cd19492">
    <property type="entry name" value="Rad51C"/>
    <property type="match status" value="1"/>
</dbReference>
<proteinExistence type="predicted"/>
<evidence type="ECO:0000256" key="3">
    <source>
        <dbReference type="ARBA" id="ARBA00022763"/>
    </source>
</evidence>
<dbReference type="InterPro" id="IPR013632">
    <property type="entry name" value="Rad51_C"/>
</dbReference>
<dbReference type="PANTHER" id="PTHR46239:SF1">
    <property type="entry name" value="DNA REPAIR PROTEIN RAD51 HOMOLOG 3"/>
    <property type="match status" value="1"/>
</dbReference>
<keyword evidence="5" id="KW-0234">DNA repair</keyword>
<evidence type="ECO:0000313" key="10">
    <source>
        <dbReference type="Proteomes" id="UP000694843"/>
    </source>
</evidence>
<evidence type="ECO:0000256" key="4">
    <source>
        <dbReference type="ARBA" id="ARBA00022840"/>
    </source>
</evidence>
<dbReference type="Gene3D" id="3.40.50.300">
    <property type="entry name" value="P-loop containing nucleotide triphosphate hydrolases"/>
    <property type="match status" value="1"/>
</dbReference>
<dbReference type="RefSeq" id="XP_018012242.1">
    <property type="nucleotide sequence ID" value="XM_018156753.2"/>
</dbReference>
<dbReference type="InterPro" id="IPR003593">
    <property type="entry name" value="AAA+_ATPase"/>
</dbReference>
<feature type="compositionally biased region" description="Basic and acidic residues" evidence="8">
    <location>
        <begin position="289"/>
        <end position="315"/>
    </location>
</feature>
<name>A0A8B7NF43_HYAAZ</name>
<keyword evidence="2" id="KW-0547">Nucleotide-binding</keyword>
<dbReference type="InterPro" id="IPR027417">
    <property type="entry name" value="P-loop_NTPase"/>
</dbReference>
<accession>A0A8B7NF43</accession>
<gene>
    <name evidence="11" type="primary">LOC108669423</name>
</gene>
<dbReference type="GO" id="GO:0033065">
    <property type="term" value="C:Rad51C-XRCC3 complex"/>
    <property type="evidence" value="ECO:0007669"/>
    <property type="project" value="TreeGrafter"/>
</dbReference>